<sequence>MDDFIIINVKIDMTFLPNEILQKIFNLLTIKCHNVHCAKSLFNCLLVNRHWCVNAVVILWKDPFSSYNGKKFFNMMVTSFLICLDVEECKDLEKHGVILPNYEPMFDYPKYLSHLNINGLKGAIFDKDKIVMKNESDRVRSLVMKYILIMLSRRENKLESLTIRIGYGYLSVSINDIRILLNPNVRSLIEPVKKINLLLGSPTGGFIIKLASICQNLDSLNISFRNSVIQNFIEISIGFNHLKFWLNLKVLKFYILSIVKILE</sequence>
<evidence type="ECO:0000313" key="2">
    <source>
        <dbReference type="EMBL" id="RIB03995.1"/>
    </source>
</evidence>
<keyword evidence="3" id="KW-1185">Reference proteome</keyword>
<dbReference type="Proteomes" id="UP000266673">
    <property type="component" value="Unassembled WGS sequence"/>
</dbReference>
<dbReference type="InterPro" id="IPR036047">
    <property type="entry name" value="F-box-like_dom_sf"/>
</dbReference>
<reference evidence="2 3" key="1">
    <citation type="submission" date="2018-06" db="EMBL/GenBank/DDBJ databases">
        <title>Comparative genomics reveals the genomic features of Rhizophagus irregularis, R. cerebriforme, R. diaphanum and Gigaspora rosea, and their symbiotic lifestyle signature.</title>
        <authorList>
            <person name="Morin E."/>
            <person name="San Clemente H."/>
            <person name="Chen E.C.H."/>
            <person name="De La Providencia I."/>
            <person name="Hainaut M."/>
            <person name="Kuo A."/>
            <person name="Kohler A."/>
            <person name="Murat C."/>
            <person name="Tang N."/>
            <person name="Roy S."/>
            <person name="Loubradou J."/>
            <person name="Henrissat B."/>
            <person name="Grigoriev I.V."/>
            <person name="Corradi N."/>
            <person name="Roux C."/>
            <person name="Martin F.M."/>
        </authorList>
    </citation>
    <scope>NUCLEOTIDE SEQUENCE [LARGE SCALE GENOMIC DNA]</scope>
    <source>
        <strain evidence="2 3">DAOM 194757</strain>
    </source>
</reference>
<accession>A0A397U139</accession>
<gene>
    <name evidence="2" type="ORF">C2G38_719869</name>
</gene>
<dbReference type="AlphaFoldDB" id="A0A397U139"/>
<proteinExistence type="predicted"/>
<evidence type="ECO:0000313" key="3">
    <source>
        <dbReference type="Proteomes" id="UP000266673"/>
    </source>
</evidence>
<protein>
    <recommendedName>
        <fullName evidence="1">F-box domain-containing protein</fullName>
    </recommendedName>
</protein>
<evidence type="ECO:0000259" key="1">
    <source>
        <dbReference type="Pfam" id="PF12937"/>
    </source>
</evidence>
<organism evidence="2 3">
    <name type="scientific">Gigaspora rosea</name>
    <dbReference type="NCBI Taxonomy" id="44941"/>
    <lineage>
        <taxon>Eukaryota</taxon>
        <taxon>Fungi</taxon>
        <taxon>Fungi incertae sedis</taxon>
        <taxon>Mucoromycota</taxon>
        <taxon>Glomeromycotina</taxon>
        <taxon>Glomeromycetes</taxon>
        <taxon>Diversisporales</taxon>
        <taxon>Gigasporaceae</taxon>
        <taxon>Gigaspora</taxon>
    </lineage>
</organism>
<feature type="domain" description="F-box" evidence="1">
    <location>
        <begin position="15"/>
        <end position="64"/>
    </location>
</feature>
<comment type="caution">
    <text evidence="2">The sequence shown here is derived from an EMBL/GenBank/DDBJ whole genome shotgun (WGS) entry which is preliminary data.</text>
</comment>
<dbReference type="OrthoDB" id="2372371at2759"/>
<dbReference type="InterPro" id="IPR001810">
    <property type="entry name" value="F-box_dom"/>
</dbReference>
<dbReference type="SUPFAM" id="SSF81383">
    <property type="entry name" value="F-box domain"/>
    <property type="match status" value="1"/>
</dbReference>
<dbReference type="EMBL" id="QKWP01002277">
    <property type="protein sequence ID" value="RIB03995.1"/>
    <property type="molecule type" value="Genomic_DNA"/>
</dbReference>
<name>A0A397U139_9GLOM</name>
<dbReference type="Pfam" id="PF12937">
    <property type="entry name" value="F-box-like"/>
    <property type="match status" value="1"/>
</dbReference>